<dbReference type="EMBL" id="BONU01000053">
    <property type="protein sequence ID" value="GIG76392.1"/>
    <property type="molecule type" value="Genomic_DNA"/>
</dbReference>
<dbReference type="SUPFAM" id="SSF52218">
    <property type="entry name" value="Flavoproteins"/>
    <property type="match status" value="1"/>
</dbReference>
<dbReference type="Proteomes" id="UP000653674">
    <property type="component" value="Unassembled WGS sequence"/>
</dbReference>
<name>A0A8J3LPC5_9ACTN</name>
<gene>
    <name evidence="2" type="ORF">Pfl04_47960</name>
</gene>
<evidence type="ECO:0000259" key="1">
    <source>
        <dbReference type="Pfam" id="PF03358"/>
    </source>
</evidence>
<reference evidence="2" key="1">
    <citation type="submission" date="2021-01" db="EMBL/GenBank/DDBJ databases">
        <title>Whole genome shotgun sequence of Planosporangium flavigriseum NBRC 105377.</title>
        <authorList>
            <person name="Komaki H."/>
            <person name="Tamura T."/>
        </authorList>
    </citation>
    <scope>NUCLEOTIDE SEQUENCE</scope>
    <source>
        <strain evidence="2">NBRC 105377</strain>
    </source>
</reference>
<feature type="domain" description="NADPH-dependent FMN reductase-like" evidence="1">
    <location>
        <begin position="79"/>
        <end position="153"/>
    </location>
</feature>
<dbReference type="GO" id="GO:0016491">
    <property type="term" value="F:oxidoreductase activity"/>
    <property type="evidence" value="ECO:0007669"/>
    <property type="project" value="InterPro"/>
</dbReference>
<evidence type="ECO:0000313" key="2">
    <source>
        <dbReference type="EMBL" id="GIG76392.1"/>
    </source>
</evidence>
<evidence type="ECO:0000313" key="3">
    <source>
        <dbReference type="Proteomes" id="UP000653674"/>
    </source>
</evidence>
<accession>A0A8J3LPC5</accession>
<organism evidence="2 3">
    <name type="scientific">Planosporangium flavigriseum</name>
    <dbReference type="NCBI Taxonomy" id="373681"/>
    <lineage>
        <taxon>Bacteria</taxon>
        <taxon>Bacillati</taxon>
        <taxon>Actinomycetota</taxon>
        <taxon>Actinomycetes</taxon>
        <taxon>Micromonosporales</taxon>
        <taxon>Micromonosporaceae</taxon>
        <taxon>Planosporangium</taxon>
    </lineage>
</organism>
<dbReference type="Gene3D" id="3.40.50.360">
    <property type="match status" value="1"/>
</dbReference>
<dbReference type="InterPro" id="IPR005025">
    <property type="entry name" value="FMN_Rdtase-like_dom"/>
</dbReference>
<sequence>MQLCVPLPGIRGKPEGRRRWDASGFQVEDKQLVGIGTLGPVKRLLIVHHTTSPTLEAMYQAVRAGASTDEIEGVEIVSRPALAATAVDVLAADCYLLGTPVNIGYISGALKHFFDQIYYPCLEATAGRPYAAFLHGNNDASGAVRAIEAITTGLQWKRVRPPVVLTGEPGKAGLEECWELGATVAAELAG</sequence>
<proteinExistence type="predicted"/>
<keyword evidence="3" id="KW-1185">Reference proteome</keyword>
<dbReference type="InterPro" id="IPR029039">
    <property type="entry name" value="Flavoprotein-like_sf"/>
</dbReference>
<dbReference type="Pfam" id="PF03358">
    <property type="entry name" value="FMN_red"/>
    <property type="match status" value="1"/>
</dbReference>
<dbReference type="AlphaFoldDB" id="A0A8J3LPC5"/>
<comment type="caution">
    <text evidence="2">The sequence shown here is derived from an EMBL/GenBank/DDBJ whole genome shotgun (WGS) entry which is preliminary data.</text>
</comment>
<protein>
    <submittedName>
        <fullName evidence="2">Flavodoxin</fullName>
    </submittedName>
</protein>